<accession>Q0RG88</accession>
<evidence type="ECO:0000313" key="5">
    <source>
        <dbReference type="Proteomes" id="UP000000657"/>
    </source>
</evidence>
<dbReference type="Proteomes" id="UP000000657">
    <property type="component" value="Chromosome"/>
</dbReference>
<dbReference type="InterPro" id="IPR028081">
    <property type="entry name" value="Leu-bd"/>
</dbReference>
<evidence type="ECO:0000256" key="1">
    <source>
        <dbReference type="ARBA" id="ARBA00010062"/>
    </source>
</evidence>
<dbReference type="eggNOG" id="COG0683">
    <property type="taxonomic scope" value="Bacteria"/>
</dbReference>
<evidence type="ECO:0000256" key="2">
    <source>
        <dbReference type="ARBA" id="ARBA00022729"/>
    </source>
</evidence>
<keyword evidence="5" id="KW-1185">Reference proteome</keyword>
<keyword evidence="2" id="KW-0732">Signal</keyword>
<comment type="similarity">
    <text evidence="1">Belongs to the leucine-binding protein family.</text>
</comment>
<evidence type="ECO:0000259" key="3">
    <source>
        <dbReference type="Pfam" id="PF13458"/>
    </source>
</evidence>
<dbReference type="InterPro" id="IPR028082">
    <property type="entry name" value="Peripla_BP_I"/>
</dbReference>
<name>Q0RG88_FRAAA</name>
<dbReference type="AlphaFoldDB" id="Q0RG88"/>
<dbReference type="EMBL" id="CT573213">
    <property type="protein sequence ID" value="CAJ63501.1"/>
    <property type="molecule type" value="Genomic_DNA"/>
</dbReference>
<dbReference type="STRING" id="326424.FRAAL4860"/>
<dbReference type="SUPFAM" id="SSF53822">
    <property type="entry name" value="Periplasmic binding protein-like I"/>
    <property type="match status" value="1"/>
</dbReference>
<dbReference type="InterPro" id="IPR051010">
    <property type="entry name" value="BCAA_transport"/>
</dbReference>
<evidence type="ECO:0000313" key="4">
    <source>
        <dbReference type="EMBL" id="CAJ63501.1"/>
    </source>
</evidence>
<feature type="domain" description="Leucine-binding protein" evidence="3">
    <location>
        <begin position="14"/>
        <end position="339"/>
    </location>
</feature>
<dbReference type="PANTHER" id="PTHR30483:SF38">
    <property type="entry name" value="BLR7848 PROTEIN"/>
    <property type="match status" value="1"/>
</dbReference>
<sequence>MTLPPGTKAAGAAVKIGFITAEGGSAVSLPEVREGAQAAAAYANDYLGGIGGRPIQLVVCKSQEDAASARTCANDMVEQKVIAVGTGTTGFGDTLVPIIAGAKIPYVTGTATAGSEFATDGVFSWTGAFPATLGTMASYAKAKGYKRVALFVTDVPAAITGANALGKPVFQKSGVDLDVISIPRGAADATSQVTSAIAKKPDALALVGDATHCTSVFKAFQAVGATQPKFVIQPCVSKAVDDAAPGALDGSVLFTPSDTDSDDTEAKLYRTVMAKYTPKTQTDGYAVTGYQTVLGLARALKGISGDVTPASVTSTLKAAKNIAMPAGHGLTFSCDGSAIPSLKALCSASSVEATLKGTKATDVKTVDAASLFAAG</sequence>
<gene>
    <name evidence="4" type="ordered locus">FRAAL4860</name>
</gene>
<protein>
    <recommendedName>
        <fullName evidence="3">Leucine-binding protein domain-containing protein</fullName>
    </recommendedName>
</protein>
<reference evidence="4 5" key="1">
    <citation type="journal article" date="2007" name="Genome Res.">
        <title>Genome characteristics of facultatively symbiotic Frankia sp. strains reflect host range and host plant biogeography.</title>
        <authorList>
            <person name="Normand P."/>
            <person name="Lapierre P."/>
            <person name="Tisa L.S."/>
            <person name="Gogarten J.P."/>
            <person name="Alloisio N."/>
            <person name="Bagnarol E."/>
            <person name="Bassi C.A."/>
            <person name="Berry A.M."/>
            <person name="Bickhart D.M."/>
            <person name="Choisne N."/>
            <person name="Couloux A."/>
            <person name="Cournoyer B."/>
            <person name="Cruveiller S."/>
            <person name="Daubin V."/>
            <person name="Demange N."/>
            <person name="Francino M.P."/>
            <person name="Goltsman E."/>
            <person name="Huang Y."/>
            <person name="Kopp O.R."/>
            <person name="Labarre L."/>
            <person name="Lapidus A."/>
            <person name="Lavire C."/>
            <person name="Marechal J."/>
            <person name="Martinez M."/>
            <person name="Mastronunzio J.E."/>
            <person name="Mullin B.C."/>
            <person name="Niemann J."/>
            <person name="Pujic P."/>
            <person name="Rawnsley T."/>
            <person name="Rouy Z."/>
            <person name="Schenowitz C."/>
            <person name="Sellstedt A."/>
            <person name="Tavares F."/>
            <person name="Tomkins J.P."/>
            <person name="Vallenet D."/>
            <person name="Valverde C."/>
            <person name="Wall L.G."/>
            <person name="Wang Y."/>
            <person name="Medigue C."/>
            <person name="Benson D.R."/>
        </authorList>
    </citation>
    <scope>NUCLEOTIDE SEQUENCE [LARGE SCALE GENOMIC DNA]</scope>
    <source>
        <strain evidence="5">DSM 45986 / CECT 9034 / ACN14a</strain>
    </source>
</reference>
<dbReference type="Gene3D" id="3.40.50.2300">
    <property type="match status" value="2"/>
</dbReference>
<dbReference type="PANTHER" id="PTHR30483">
    <property type="entry name" value="LEUCINE-SPECIFIC-BINDING PROTEIN"/>
    <property type="match status" value="1"/>
</dbReference>
<dbReference type="KEGG" id="fal:FRAAL4860"/>
<organism evidence="4 5">
    <name type="scientific">Frankia alni (strain DSM 45986 / CECT 9034 / ACN14a)</name>
    <dbReference type="NCBI Taxonomy" id="326424"/>
    <lineage>
        <taxon>Bacteria</taxon>
        <taxon>Bacillati</taxon>
        <taxon>Actinomycetota</taxon>
        <taxon>Actinomycetes</taxon>
        <taxon>Frankiales</taxon>
        <taxon>Frankiaceae</taxon>
        <taxon>Frankia</taxon>
    </lineage>
</organism>
<dbReference type="CDD" id="cd06341">
    <property type="entry name" value="PBP1_ABC_ligand_binding-like"/>
    <property type="match status" value="1"/>
</dbReference>
<dbReference type="Pfam" id="PF13458">
    <property type="entry name" value="Peripla_BP_6"/>
    <property type="match status" value="1"/>
</dbReference>
<proteinExistence type="inferred from homology"/>
<dbReference type="HOGENOM" id="CLU_047218_0_0_11"/>